<dbReference type="Pfam" id="PF24750">
    <property type="entry name" value="b-prop_At3g26010-like"/>
    <property type="match status" value="1"/>
</dbReference>
<proteinExistence type="predicted"/>
<protein>
    <recommendedName>
        <fullName evidence="1">F-box domain-containing protein</fullName>
    </recommendedName>
</protein>
<name>A0A6D2HHR5_9BRAS</name>
<feature type="domain" description="F-box" evidence="1">
    <location>
        <begin position="4"/>
        <end position="44"/>
    </location>
</feature>
<evidence type="ECO:0000313" key="2">
    <source>
        <dbReference type="EMBL" id="CAA7015220.1"/>
    </source>
</evidence>
<gene>
    <name evidence="2" type="ORF">MERR_LOCUS2455</name>
</gene>
<keyword evidence="3" id="KW-1185">Reference proteome</keyword>
<accession>A0A6D2HHR5</accession>
<reference evidence="2" key="1">
    <citation type="submission" date="2020-01" db="EMBL/GenBank/DDBJ databases">
        <authorList>
            <person name="Mishra B."/>
        </authorList>
    </citation>
    <scope>NUCLEOTIDE SEQUENCE [LARGE SCALE GENOMIC DNA]</scope>
</reference>
<dbReference type="InterPro" id="IPR050796">
    <property type="entry name" value="SCF_F-box_component"/>
</dbReference>
<comment type="caution">
    <text evidence="2">The sequence shown here is derived from an EMBL/GenBank/DDBJ whole genome shotgun (WGS) entry which is preliminary data.</text>
</comment>
<dbReference type="InterPro" id="IPR001810">
    <property type="entry name" value="F-box_dom"/>
</dbReference>
<evidence type="ECO:0000313" key="3">
    <source>
        <dbReference type="Proteomes" id="UP000467841"/>
    </source>
</evidence>
<dbReference type="SMART" id="SM00256">
    <property type="entry name" value="FBOX"/>
    <property type="match status" value="1"/>
</dbReference>
<dbReference type="Proteomes" id="UP000467841">
    <property type="component" value="Unassembled WGS sequence"/>
</dbReference>
<dbReference type="InterPro" id="IPR056592">
    <property type="entry name" value="Beta-prop_At3g26010-like"/>
</dbReference>
<dbReference type="AlphaFoldDB" id="A0A6D2HHR5"/>
<dbReference type="PANTHER" id="PTHR31672:SF2">
    <property type="entry name" value="F-BOX DOMAIN-CONTAINING PROTEIN"/>
    <property type="match status" value="1"/>
</dbReference>
<dbReference type="OrthoDB" id="1109600at2759"/>
<dbReference type="SUPFAM" id="SSF81383">
    <property type="entry name" value="F-box domain"/>
    <property type="match status" value="1"/>
</dbReference>
<dbReference type="PANTHER" id="PTHR31672">
    <property type="entry name" value="BNACNNG10540D PROTEIN"/>
    <property type="match status" value="1"/>
</dbReference>
<dbReference type="Pfam" id="PF00646">
    <property type="entry name" value="F-box"/>
    <property type="match status" value="1"/>
</dbReference>
<evidence type="ECO:0000259" key="1">
    <source>
        <dbReference type="SMART" id="SM00256"/>
    </source>
</evidence>
<sequence>MESFTEDLWEMILARLPLKSMTSSKLVCKQWKAIVESPLLRKIFDSHHQNSQSSWSLMDREHEVMAHYGCEIWGLSRSLGSYISFLNEKFETEKVRYVSYTEVGLMLIGMPAFSYYVANPISRQCVELPPIPLSLEVHFFGVSGLVTRIENGLLLGYKVVLVRTRCIRSNVSIDVLIYSSEAGLWSFKTIHYSALPVSLKGKLYWRGMCLDGKEAVVSHDFYAESEQCLIIHFPDSEKNPYFRRAVTASQGFIMYINSYKDDLSLRVWRLKSGEWQIVSEILLETAFDCILLGMNPFDANKMYFKSDVHTCLTFTNLLHKGAKFGLKERSSFGHTLSFEGVLVPQKIERLYSNYSTFFLPRWLYRIPSPPS</sequence>
<dbReference type="EMBL" id="CACVBM020000155">
    <property type="protein sequence ID" value="CAA7015220.1"/>
    <property type="molecule type" value="Genomic_DNA"/>
</dbReference>
<dbReference type="InterPro" id="IPR036047">
    <property type="entry name" value="F-box-like_dom_sf"/>
</dbReference>
<dbReference type="Gene3D" id="1.20.1280.50">
    <property type="match status" value="1"/>
</dbReference>
<organism evidence="2 3">
    <name type="scientific">Microthlaspi erraticum</name>
    <dbReference type="NCBI Taxonomy" id="1685480"/>
    <lineage>
        <taxon>Eukaryota</taxon>
        <taxon>Viridiplantae</taxon>
        <taxon>Streptophyta</taxon>
        <taxon>Embryophyta</taxon>
        <taxon>Tracheophyta</taxon>
        <taxon>Spermatophyta</taxon>
        <taxon>Magnoliopsida</taxon>
        <taxon>eudicotyledons</taxon>
        <taxon>Gunneridae</taxon>
        <taxon>Pentapetalae</taxon>
        <taxon>rosids</taxon>
        <taxon>malvids</taxon>
        <taxon>Brassicales</taxon>
        <taxon>Brassicaceae</taxon>
        <taxon>Coluteocarpeae</taxon>
        <taxon>Microthlaspi</taxon>
    </lineage>
</organism>